<dbReference type="EMBL" id="JAVIZX010000001">
    <property type="protein sequence ID" value="MDR6214569.1"/>
    <property type="molecule type" value="Genomic_DNA"/>
</dbReference>
<gene>
    <name evidence="3" type="ORF">QE399_002258</name>
</gene>
<accession>A0ABU1IE85</accession>
<reference evidence="3 4" key="1">
    <citation type="submission" date="2023-08" db="EMBL/GenBank/DDBJ databases">
        <title>Functional and genomic diversity of the sorghum phyllosphere microbiome.</title>
        <authorList>
            <person name="Shade A."/>
        </authorList>
    </citation>
    <scope>NUCLEOTIDE SEQUENCE [LARGE SCALE GENOMIC DNA]</scope>
    <source>
        <strain evidence="3 4">SORGH_AS_0335</strain>
    </source>
</reference>
<feature type="chain" id="PRO_5046431984" evidence="2">
    <location>
        <begin position="28"/>
        <end position="166"/>
    </location>
</feature>
<name>A0ABU1IE85_9BURK</name>
<organism evidence="3 4">
    <name type="scientific">Paracidovorax wautersii</name>
    <dbReference type="NCBI Taxonomy" id="1177982"/>
    <lineage>
        <taxon>Bacteria</taxon>
        <taxon>Pseudomonadati</taxon>
        <taxon>Pseudomonadota</taxon>
        <taxon>Betaproteobacteria</taxon>
        <taxon>Burkholderiales</taxon>
        <taxon>Comamonadaceae</taxon>
        <taxon>Paracidovorax</taxon>
    </lineage>
</organism>
<dbReference type="InterPro" id="IPR036182">
    <property type="entry name" value="PCuAC_sf"/>
</dbReference>
<dbReference type="Gene3D" id="2.60.40.1890">
    <property type="entry name" value="PCu(A)C copper chaperone"/>
    <property type="match status" value="1"/>
</dbReference>
<proteinExistence type="predicted"/>
<evidence type="ECO:0000256" key="1">
    <source>
        <dbReference type="SAM" id="MobiDB-lite"/>
    </source>
</evidence>
<feature type="signal peptide" evidence="2">
    <location>
        <begin position="1"/>
        <end position="27"/>
    </location>
</feature>
<dbReference type="Proteomes" id="UP001267710">
    <property type="component" value="Unassembled WGS sequence"/>
</dbReference>
<evidence type="ECO:0000313" key="4">
    <source>
        <dbReference type="Proteomes" id="UP001267710"/>
    </source>
</evidence>
<evidence type="ECO:0000313" key="3">
    <source>
        <dbReference type="EMBL" id="MDR6214569.1"/>
    </source>
</evidence>
<keyword evidence="2" id="KW-0732">Signal</keyword>
<protein>
    <submittedName>
        <fullName evidence="3">Copper(I)-binding protein</fullName>
    </submittedName>
</protein>
<dbReference type="RefSeq" id="WP_309828815.1">
    <property type="nucleotide sequence ID" value="NZ_JAVIZX010000001.1"/>
</dbReference>
<keyword evidence="4" id="KW-1185">Reference proteome</keyword>
<dbReference type="PANTHER" id="PTHR36302:SF1">
    <property type="entry name" value="COPPER CHAPERONE PCU(A)C"/>
    <property type="match status" value="1"/>
</dbReference>
<feature type="compositionally biased region" description="Low complexity" evidence="1">
    <location>
        <begin position="147"/>
        <end position="156"/>
    </location>
</feature>
<dbReference type="PANTHER" id="PTHR36302">
    <property type="entry name" value="BLR7088 PROTEIN"/>
    <property type="match status" value="1"/>
</dbReference>
<dbReference type="InterPro" id="IPR058248">
    <property type="entry name" value="Lxx211020-like"/>
</dbReference>
<dbReference type="SUPFAM" id="SSF110087">
    <property type="entry name" value="DR1885-like metal-binding protein"/>
    <property type="match status" value="1"/>
</dbReference>
<sequence length="166" mass="17106">MSAFSIASLVRPAALALALSAAGLAQAQVTVQDAWVRATVPNQKATGAFMRLVSPKDARVVSVSTPAAPVAEIHEMKVVDNVMKMRAVPGLELPAGKAVELKPGGYHVMLMDLPAQVKEGDTVPLSLVVEGKDGQRETLQVQAKARGVAAGAAPAGGHAGHGEHKH</sequence>
<dbReference type="Pfam" id="PF04314">
    <property type="entry name" value="PCuAC"/>
    <property type="match status" value="1"/>
</dbReference>
<dbReference type="InterPro" id="IPR007410">
    <property type="entry name" value="LpqE-like"/>
</dbReference>
<evidence type="ECO:0000256" key="2">
    <source>
        <dbReference type="SAM" id="SignalP"/>
    </source>
</evidence>
<feature type="region of interest" description="Disordered" evidence="1">
    <location>
        <begin position="147"/>
        <end position="166"/>
    </location>
</feature>
<comment type="caution">
    <text evidence="3">The sequence shown here is derived from an EMBL/GenBank/DDBJ whole genome shotgun (WGS) entry which is preliminary data.</text>
</comment>